<dbReference type="STRING" id="1123291.SAMN04490355_101612"/>
<sequence>MPVRGTQNINGTEYVYEYISIWNSTKKRSEQKRNYIGKNVEGIFLPNKKYTLQQQLEHATAETEIKPEPVPAAECKRLFYGAIYLLDSIGQATGVTEDLKQCFPADYKEILSLAYFLVLEENTPIYRFHRWAVTHVHPFRFNIPSQHSTKLFGRIQEEQKMKFFALQSKRRFEQEYLAYDTTSISSFSQGLTYGSKKEHGCFQLDLALLYGESSRLPVYYRKLPGSITDVKTVETLVKDIDFLKMEKLNLVMDRSFYSEANINELFRKHHKFLIGVKTSLKLVRNKLDEIRDDFVSRQYYNSENQLYIRSFTQEWDYMETKSRTGEVITDKRRIYVHYYYNDQLATDDKKRFNQLLDTLEEELLSGRKKTKHEKLYQKYYDVLETPVRGRKVVPKQDAISQAEKNYGFFVLLSNGIKDPVAALKLFRTKDLIENAFGDLKERLNLCRISAAAEENLEDKLFVQFVALIYISYIKKAMEDNGLLKKYTMKELLDELDIIEYYHQYGNYYHLSEITEKQKKLYHYMKVEPPT</sequence>
<dbReference type="OrthoDB" id="2157903at2"/>
<dbReference type="EMBL" id="FOTS01000016">
    <property type="protein sequence ID" value="SFL74536.1"/>
    <property type="molecule type" value="Genomic_DNA"/>
</dbReference>
<keyword evidence="3" id="KW-1185">Reference proteome</keyword>
<reference evidence="3" key="1">
    <citation type="submission" date="2016-10" db="EMBL/GenBank/DDBJ databases">
        <authorList>
            <person name="Varghese N."/>
            <person name="Submissions S."/>
        </authorList>
    </citation>
    <scope>NUCLEOTIDE SEQUENCE [LARGE SCALE GENOMIC DNA]</scope>
    <source>
        <strain evidence="3">DSM 13327</strain>
    </source>
</reference>
<evidence type="ECO:0000259" key="1">
    <source>
        <dbReference type="Pfam" id="PF01609"/>
    </source>
</evidence>
<dbReference type="GO" id="GO:0003677">
    <property type="term" value="F:DNA binding"/>
    <property type="evidence" value="ECO:0007669"/>
    <property type="project" value="InterPro"/>
</dbReference>
<name>A0A1I4K7S4_9FIRM</name>
<dbReference type="InterPro" id="IPR002559">
    <property type="entry name" value="Transposase_11"/>
</dbReference>
<organism evidence="2 3">
    <name type="scientific">Pelosinus propionicus DSM 13327</name>
    <dbReference type="NCBI Taxonomy" id="1123291"/>
    <lineage>
        <taxon>Bacteria</taxon>
        <taxon>Bacillati</taxon>
        <taxon>Bacillota</taxon>
        <taxon>Negativicutes</taxon>
        <taxon>Selenomonadales</taxon>
        <taxon>Sporomusaceae</taxon>
        <taxon>Pelosinus</taxon>
    </lineage>
</organism>
<dbReference type="Pfam" id="PF01609">
    <property type="entry name" value="DDE_Tnp_1"/>
    <property type="match status" value="1"/>
</dbReference>
<evidence type="ECO:0000313" key="2">
    <source>
        <dbReference type="EMBL" id="SFL74536.1"/>
    </source>
</evidence>
<feature type="domain" description="Transposase IS4-like" evidence="1">
    <location>
        <begin position="177"/>
        <end position="467"/>
    </location>
</feature>
<protein>
    <submittedName>
        <fullName evidence="2">Transposase</fullName>
    </submittedName>
</protein>
<dbReference type="PANTHER" id="PTHR34614:SF2">
    <property type="entry name" value="TRANSPOSASE IS4-LIKE DOMAIN-CONTAINING PROTEIN"/>
    <property type="match status" value="1"/>
</dbReference>
<dbReference type="AlphaFoldDB" id="A0A1I4K7S4"/>
<proteinExistence type="predicted"/>
<dbReference type="PANTHER" id="PTHR34614">
    <property type="match status" value="1"/>
</dbReference>
<gene>
    <name evidence="2" type="ORF">SAMN04490355_101612</name>
</gene>
<evidence type="ECO:0000313" key="3">
    <source>
        <dbReference type="Proteomes" id="UP000199520"/>
    </source>
</evidence>
<accession>A0A1I4K7S4</accession>
<dbReference type="Proteomes" id="UP000199520">
    <property type="component" value="Unassembled WGS sequence"/>
</dbReference>
<dbReference type="RefSeq" id="WP_090936308.1">
    <property type="nucleotide sequence ID" value="NZ_FOTS01000016.1"/>
</dbReference>
<dbReference type="GO" id="GO:0006313">
    <property type="term" value="P:DNA transposition"/>
    <property type="evidence" value="ECO:0007669"/>
    <property type="project" value="InterPro"/>
</dbReference>
<dbReference type="GO" id="GO:0004803">
    <property type="term" value="F:transposase activity"/>
    <property type="evidence" value="ECO:0007669"/>
    <property type="project" value="InterPro"/>
</dbReference>